<sequence length="191" mass="20193">MRRIGATVAVLVLAGATLGMTAGTASAAPSEGARAVAACPTGWGSGAKGGSAMGVDHLENIRTGQHECYDRIVFDVPGGGDQIDYQVQYVDRLYARPSGEYIPVDGGAILDIRVGGWSYDVEAGVWTYPGKAGEPLPGVNVSGYSTFRDTRFGSTFEGETQVGVGVRARLPFRVIQLEDRVVVDVAHSWTR</sequence>
<evidence type="ECO:0000313" key="4">
    <source>
        <dbReference type="Proteomes" id="UP001303236"/>
    </source>
</evidence>
<name>A0ABY9WA21_9ACTN</name>
<protein>
    <recommendedName>
        <fullName evidence="2">AMIN-like domain-containing protein</fullName>
    </recommendedName>
</protein>
<feature type="domain" description="AMIN-like" evidence="2">
    <location>
        <begin position="57"/>
        <end position="187"/>
    </location>
</feature>
<evidence type="ECO:0000259" key="2">
    <source>
        <dbReference type="Pfam" id="PF24837"/>
    </source>
</evidence>
<keyword evidence="1" id="KW-0732">Signal</keyword>
<accession>A0ABY9WA21</accession>
<gene>
    <name evidence="3" type="ORF">RI138_27065</name>
</gene>
<feature type="chain" id="PRO_5046173653" description="AMIN-like domain-containing protein" evidence="1">
    <location>
        <begin position="28"/>
        <end position="191"/>
    </location>
</feature>
<evidence type="ECO:0000313" key="3">
    <source>
        <dbReference type="EMBL" id="WNF30196.1"/>
    </source>
</evidence>
<dbReference type="Proteomes" id="UP001303236">
    <property type="component" value="Chromosome"/>
</dbReference>
<dbReference type="Pfam" id="PF24837">
    <property type="entry name" value="AMIN-like"/>
    <property type="match status" value="1"/>
</dbReference>
<keyword evidence="4" id="KW-1185">Reference proteome</keyword>
<evidence type="ECO:0000256" key="1">
    <source>
        <dbReference type="SAM" id="SignalP"/>
    </source>
</evidence>
<proteinExistence type="predicted"/>
<dbReference type="InterPro" id="IPR056303">
    <property type="entry name" value="AMIN-like"/>
</dbReference>
<reference evidence="3 4" key="1">
    <citation type="submission" date="2023-09" db="EMBL/GenBank/DDBJ databases">
        <title>Genome completion map analysis of the actinomycetes C11-1.</title>
        <authorList>
            <person name="Qin P."/>
            <person name="Guan P."/>
        </authorList>
    </citation>
    <scope>NUCLEOTIDE SEQUENCE [LARGE SCALE GENOMIC DNA]</scope>
    <source>
        <strain evidence="3 4">C11-1</strain>
    </source>
</reference>
<feature type="signal peptide" evidence="1">
    <location>
        <begin position="1"/>
        <end position="27"/>
    </location>
</feature>
<dbReference type="EMBL" id="CP134500">
    <property type="protein sequence ID" value="WNF30196.1"/>
    <property type="molecule type" value="Genomic_DNA"/>
</dbReference>
<organism evidence="3 4">
    <name type="scientific">Streptomyces durocortorensis</name>
    <dbReference type="NCBI Taxonomy" id="2811104"/>
    <lineage>
        <taxon>Bacteria</taxon>
        <taxon>Bacillati</taxon>
        <taxon>Actinomycetota</taxon>
        <taxon>Actinomycetes</taxon>
        <taxon>Kitasatosporales</taxon>
        <taxon>Streptomycetaceae</taxon>
        <taxon>Streptomyces</taxon>
    </lineage>
</organism>